<dbReference type="InterPro" id="IPR029058">
    <property type="entry name" value="AB_hydrolase_fold"/>
</dbReference>
<dbReference type="PIRSF" id="PIRSF037442">
    <property type="entry name" value="UCP037442_abhydr"/>
    <property type="match status" value="1"/>
</dbReference>
<sequence length="287" mass="31576">MTQETVWVPLPSGDRSPALVWAGELSKPLVMIWPGLGVGASYYRPLAEELHRRGYPVAVGELRGHGESTARASRSNNWGYHDLAAQDYPLTLRAVKEHLELPMAHPTVLLTHSMGGQIGVLFLARPEARELGLRAMMGVGSGSPYLPSFPTPMRRRIRTGTLLMGGFGKVLGYWPGKIAGWDPSHYGRQAGRHMWEWGKLAWRNTYADLSGADVNYPAALAQVKLPVLLCYFDNDDSCPEASARSLAEHLPAAQIQCGELAGGLGHNRWARQPQIVVDRLEEFYAGL</sequence>
<dbReference type="InterPro" id="IPR000073">
    <property type="entry name" value="AB_hydrolase_1"/>
</dbReference>
<dbReference type="RefSeq" id="WP_055174775.1">
    <property type="nucleotide sequence ID" value="NZ_JAUSQY010000001.1"/>
</dbReference>
<dbReference type="GO" id="GO:0016787">
    <property type="term" value="F:hydrolase activity"/>
    <property type="evidence" value="ECO:0007669"/>
    <property type="project" value="UniProtKB-KW"/>
</dbReference>
<evidence type="ECO:0000313" key="2">
    <source>
        <dbReference type="EMBL" id="KQB87043.1"/>
    </source>
</evidence>
<dbReference type="OrthoDB" id="4536625at2"/>
<evidence type="ECO:0000313" key="3">
    <source>
        <dbReference type="Proteomes" id="UP000050488"/>
    </source>
</evidence>
<dbReference type="Gene3D" id="3.40.50.1820">
    <property type="entry name" value="alpha/beta hydrolase"/>
    <property type="match status" value="1"/>
</dbReference>
<name>A0A0Q0U530_9CORY</name>
<keyword evidence="3" id="KW-1185">Reference proteome</keyword>
<organism evidence="2 3">
    <name type="scientific">Corynebacterium lowii</name>
    <dbReference type="NCBI Taxonomy" id="1544413"/>
    <lineage>
        <taxon>Bacteria</taxon>
        <taxon>Bacillati</taxon>
        <taxon>Actinomycetota</taxon>
        <taxon>Actinomycetes</taxon>
        <taxon>Mycobacteriales</taxon>
        <taxon>Corynebacteriaceae</taxon>
        <taxon>Corynebacterium</taxon>
    </lineage>
</organism>
<protein>
    <submittedName>
        <fullName evidence="2">Alpha/beta hydrolase family protein</fullName>
    </submittedName>
</protein>
<dbReference type="SUPFAM" id="SSF53474">
    <property type="entry name" value="alpha/beta-Hydrolases"/>
    <property type="match status" value="1"/>
</dbReference>
<evidence type="ECO:0000259" key="1">
    <source>
        <dbReference type="Pfam" id="PF12697"/>
    </source>
</evidence>
<dbReference type="EMBL" id="LKEV01000001">
    <property type="protein sequence ID" value="KQB87043.1"/>
    <property type="molecule type" value="Genomic_DNA"/>
</dbReference>
<feature type="domain" description="AB hydrolase-1" evidence="1">
    <location>
        <begin position="32"/>
        <end position="278"/>
    </location>
</feature>
<dbReference type="AlphaFoldDB" id="A0A0Q0U530"/>
<proteinExistence type="predicted"/>
<dbReference type="Pfam" id="PF12697">
    <property type="entry name" value="Abhydrolase_6"/>
    <property type="match status" value="1"/>
</dbReference>
<accession>A0A0Q0U530</accession>
<dbReference type="STRING" id="1544413.Clow_00088"/>
<reference evidence="2 3" key="1">
    <citation type="submission" date="2015-10" db="EMBL/GenBank/DDBJ databases">
        <title>Corynebacteirum lowii and Corynebacterium oculi species nova, derived from human clinical disease and and emended description of Corynebacterium mastiditis.</title>
        <authorList>
            <person name="Bernard K."/>
            <person name="Pacheco A.L."/>
            <person name="Mcdougall C."/>
            <person name="Burtx T."/>
            <person name="Weibe D."/>
            <person name="Tyler S."/>
            <person name="Olson A.B."/>
            <person name="Cnockaert M."/>
            <person name="Eguchi H."/>
            <person name="Kuwahara T."/>
            <person name="Nakayama-Imaohji H."/>
            <person name="Boudewijins M."/>
            <person name="Van Hoecke F."/>
            <person name="Bernier A.-M."/>
            <person name="Vandamme P."/>
        </authorList>
    </citation>
    <scope>NUCLEOTIDE SEQUENCE [LARGE SCALE GENOMIC DNA]</scope>
    <source>
        <strain evidence="2 3">NML 130206</strain>
    </source>
</reference>
<keyword evidence="2" id="KW-0378">Hydrolase</keyword>
<dbReference type="Proteomes" id="UP000050488">
    <property type="component" value="Unassembled WGS sequence"/>
</dbReference>
<gene>
    <name evidence="2" type="ORF">Clow_00088</name>
</gene>
<dbReference type="InterPro" id="IPR017208">
    <property type="entry name" value="UCP037442_abhydr"/>
</dbReference>
<dbReference type="PATRIC" id="fig|1544413.3.peg.91"/>
<comment type="caution">
    <text evidence="2">The sequence shown here is derived from an EMBL/GenBank/DDBJ whole genome shotgun (WGS) entry which is preliminary data.</text>
</comment>